<sequence length="205" mass="22496">MAVPATFTTVNISGRFQQVGVVSDVGQSFHELNKRQNKSLSDDTDEILSLQGVGWLTRKALKAANATLSIKHYTDETGVERIDIETTLTGGLAGSNETRILDWQEHKKADGIFGPAIGKSRKIPLNQVTEAYLKEGWASDANEAGVLNVHAQSDTGKTSKTWTSEQIWGVQEIGGVKRFARRIYFIGPKGEQVTARVVYDYLGEV</sequence>
<proteinExistence type="predicted"/>
<dbReference type="PANTHER" id="PTHR38115:SF1">
    <property type="entry name" value="LIPOCALIN-LIKE DOMAIN-CONTAINING PROTEIN"/>
    <property type="match status" value="1"/>
</dbReference>
<evidence type="ECO:0000313" key="2">
    <source>
        <dbReference type="Proteomes" id="UP001212997"/>
    </source>
</evidence>
<name>A0AAD5YIH9_9APHY</name>
<reference evidence="1" key="1">
    <citation type="submission" date="2022-07" db="EMBL/GenBank/DDBJ databases">
        <title>Genome Sequence of Physisporinus lineatus.</title>
        <authorList>
            <person name="Buettner E."/>
        </authorList>
    </citation>
    <scope>NUCLEOTIDE SEQUENCE</scope>
    <source>
        <strain evidence="1">VT162</strain>
    </source>
</reference>
<dbReference type="EMBL" id="JANAWD010000026">
    <property type="protein sequence ID" value="KAJ3490554.1"/>
    <property type="molecule type" value="Genomic_DNA"/>
</dbReference>
<accession>A0AAD5YIH9</accession>
<protein>
    <submittedName>
        <fullName evidence="1">Uncharacterized protein</fullName>
    </submittedName>
</protein>
<organism evidence="1 2">
    <name type="scientific">Meripilus lineatus</name>
    <dbReference type="NCBI Taxonomy" id="2056292"/>
    <lineage>
        <taxon>Eukaryota</taxon>
        <taxon>Fungi</taxon>
        <taxon>Dikarya</taxon>
        <taxon>Basidiomycota</taxon>
        <taxon>Agaricomycotina</taxon>
        <taxon>Agaricomycetes</taxon>
        <taxon>Polyporales</taxon>
        <taxon>Meripilaceae</taxon>
        <taxon>Meripilus</taxon>
    </lineage>
</organism>
<gene>
    <name evidence="1" type="ORF">NLI96_g1342</name>
</gene>
<keyword evidence="2" id="KW-1185">Reference proteome</keyword>
<dbReference type="Proteomes" id="UP001212997">
    <property type="component" value="Unassembled WGS sequence"/>
</dbReference>
<dbReference type="PANTHER" id="PTHR38115">
    <property type="entry name" value="LIPOCALIN-LIKE DOMAIN-CONTAINING PROTEIN"/>
    <property type="match status" value="1"/>
</dbReference>
<evidence type="ECO:0000313" key="1">
    <source>
        <dbReference type="EMBL" id="KAJ3490554.1"/>
    </source>
</evidence>
<comment type="caution">
    <text evidence="1">The sequence shown here is derived from an EMBL/GenBank/DDBJ whole genome shotgun (WGS) entry which is preliminary data.</text>
</comment>
<dbReference type="InterPro" id="IPR053037">
    <property type="entry name" value="Pericyclase_pydY-like"/>
</dbReference>
<dbReference type="AlphaFoldDB" id="A0AAD5YIH9"/>